<evidence type="ECO:0000259" key="14">
    <source>
        <dbReference type="PROSITE" id="PS50113"/>
    </source>
</evidence>
<dbReference type="EMBL" id="AP021874">
    <property type="protein sequence ID" value="BBO69336.1"/>
    <property type="molecule type" value="Genomic_DNA"/>
</dbReference>
<keyword evidence="6" id="KW-0547">Nucleotide-binding</keyword>
<dbReference type="EC" id="2.7.13.3" evidence="3"/>
<evidence type="ECO:0000256" key="9">
    <source>
        <dbReference type="ARBA" id="ARBA00023012"/>
    </source>
</evidence>
<protein>
    <recommendedName>
        <fullName evidence="3">histidine kinase</fullName>
        <ecNumber evidence="3">2.7.13.3</ecNumber>
    </recommendedName>
</protein>
<dbReference type="InterPro" id="IPR005467">
    <property type="entry name" value="His_kinase_dom"/>
</dbReference>
<evidence type="ECO:0000256" key="3">
    <source>
        <dbReference type="ARBA" id="ARBA00012438"/>
    </source>
</evidence>
<dbReference type="Proteomes" id="UP000427906">
    <property type="component" value="Chromosome"/>
</dbReference>
<dbReference type="InterPro" id="IPR000700">
    <property type="entry name" value="PAS-assoc_C"/>
</dbReference>
<dbReference type="AlphaFoldDB" id="A0A5K7YJF9"/>
<evidence type="ECO:0000259" key="13">
    <source>
        <dbReference type="PROSITE" id="PS50112"/>
    </source>
</evidence>
<dbReference type="Gene3D" id="6.10.340.10">
    <property type="match status" value="1"/>
</dbReference>
<evidence type="ECO:0000256" key="10">
    <source>
        <dbReference type="SAM" id="Coils"/>
    </source>
</evidence>
<feature type="domain" description="Histidine kinase" evidence="12">
    <location>
        <begin position="532"/>
        <end position="756"/>
    </location>
</feature>
<organism evidence="16 17">
    <name type="scientific">Desulfosarcina alkanivorans</name>
    <dbReference type="NCBI Taxonomy" id="571177"/>
    <lineage>
        <taxon>Bacteria</taxon>
        <taxon>Pseudomonadati</taxon>
        <taxon>Thermodesulfobacteriota</taxon>
        <taxon>Desulfobacteria</taxon>
        <taxon>Desulfobacterales</taxon>
        <taxon>Desulfosarcinaceae</taxon>
        <taxon>Desulfosarcina</taxon>
    </lineage>
</organism>
<dbReference type="CDD" id="cd00130">
    <property type="entry name" value="PAS"/>
    <property type="match status" value="1"/>
</dbReference>
<gene>
    <name evidence="16" type="ORF">DSCA_32660</name>
</gene>
<feature type="coiled-coil region" evidence="10">
    <location>
        <begin position="383"/>
        <end position="410"/>
    </location>
</feature>
<feature type="transmembrane region" description="Helical" evidence="11">
    <location>
        <begin position="200"/>
        <end position="220"/>
    </location>
</feature>
<name>A0A5K7YJF9_9BACT</name>
<dbReference type="InterPro" id="IPR000014">
    <property type="entry name" value="PAS"/>
</dbReference>
<comment type="catalytic activity">
    <reaction evidence="1">
        <text>ATP + protein L-histidine = ADP + protein N-phospho-L-histidine.</text>
        <dbReference type="EC" id="2.7.13.3"/>
    </reaction>
</comment>
<dbReference type="InterPro" id="IPR036097">
    <property type="entry name" value="HisK_dim/P_sf"/>
</dbReference>
<keyword evidence="11" id="KW-1133">Transmembrane helix</keyword>
<dbReference type="InterPro" id="IPR003594">
    <property type="entry name" value="HATPase_dom"/>
</dbReference>
<dbReference type="PROSITE" id="PS50113">
    <property type="entry name" value="PAC"/>
    <property type="match status" value="1"/>
</dbReference>
<dbReference type="Gene3D" id="3.30.565.10">
    <property type="entry name" value="Histidine kinase-like ATPase, C-terminal domain"/>
    <property type="match status" value="1"/>
</dbReference>
<dbReference type="InterPro" id="IPR013767">
    <property type="entry name" value="PAS_fold"/>
</dbReference>
<accession>A0A5K7YJF9</accession>
<dbReference type="GO" id="GO:0000155">
    <property type="term" value="F:phosphorelay sensor kinase activity"/>
    <property type="evidence" value="ECO:0007669"/>
    <property type="project" value="InterPro"/>
</dbReference>
<dbReference type="OrthoDB" id="9805967at2"/>
<feature type="domain" description="PAS" evidence="13">
    <location>
        <begin position="400"/>
        <end position="460"/>
    </location>
</feature>
<dbReference type="Gene3D" id="3.30.450.290">
    <property type="match status" value="1"/>
</dbReference>
<dbReference type="CDD" id="cd00082">
    <property type="entry name" value="HisKA"/>
    <property type="match status" value="1"/>
</dbReference>
<dbReference type="InterPro" id="IPR003660">
    <property type="entry name" value="HAMP_dom"/>
</dbReference>
<dbReference type="PANTHER" id="PTHR43065:SF46">
    <property type="entry name" value="C4-DICARBOXYLATE TRANSPORT SENSOR PROTEIN DCTB"/>
    <property type="match status" value="1"/>
</dbReference>
<dbReference type="RefSeq" id="WP_155317386.1">
    <property type="nucleotide sequence ID" value="NZ_AP021874.1"/>
</dbReference>
<evidence type="ECO:0000256" key="6">
    <source>
        <dbReference type="ARBA" id="ARBA00022741"/>
    </source>
</evidence>
<evidence type="ECO:0000313" key="17">
    <source>
        <dbReference type="Proteomes" id="UP000427906"/>
    </source>
</evidence>
<dbReference type="GO" id="GO:0005524">
    <property type="term" value="F:ATP binding"/>
    <property type="evidence" value="ECO:0007669"/>
    <property type="project" value="UniProtKB-KW"/>
</dbReference>
<dbReference type="PROSITE" id="PS50885">
    <property type="entry name" value="HAMP"/>
    <property type="match status" value="1"/>
</dbReference>
<dbReference type="InterPro" id="IPR035965">
    <property type="entry name" value="PAS-like_dom_sf"/>
</dbReference>
<feature type="coiled-coil region" evidence="10">
    <location>
        <begin position="179"/>
        <end position="206"/>
    </location>
</feature>
<dbReference type="Pfam" id="PF08448">
    <property type="entry name" value="PAS_4"/>
    <property type="match status" value="1"/>
</dbReference>
<evidence type="ECO:0000313" key="16">
    <source>
        <dbReference type="EMBL" id="BBO69336.1"/>
    </source>
</evidence>
<proteinExistence type="predicted"/>
<dbReference type="SUPFAM" id="SSF55874">
    <property type="entry name" value="ATPase domain of HSP90 chaperone/DNA topoisomerase II/histidine kinase"/>
    <property type="match status" value="1"/>
</dbReference>
<keyword evidence="8" id="KW-0067">ATP-binding</keyword>
<sequence>MRSLKAIIHKSLLSKLLTSVGLILLLSLAVWGFFNFRYMQQKMVANITAGTQRLSSTIRQGTHYAMMLNSRDDIRQIITNIAKQHDIVTIRIYNKQGEIKFSNRDDEIDTVTNIKDEACYICHRSDPPVAQVAQAETVRTFRSENGYRLMGVISPVYNEPGCSTDACHVHPPDKKVLGAIDLVVSLEEADRELARYERNLAALAVFIFLATSAMIFLFIYRFVKYPIKKLIDGTRRIEKGDYAAPVEVDQADEMGQLAKAIRQMGRAINGKQSELNKQRDQFQNLFEMVPCVITVQDRDYRLIGYNREFADKFAPKPGDYCYRAYKGRTEKCVDCPVEATFADGQSHYSEETGVDKDGSVKHWIVRTTPIRDESGEIVAAMEMNLDISERKQLEEKLELSEKKYHAIFNNIPNPVFVLEIRSLQILDCNKSVRAVYGIERESLIGTCFLDLFEPDERETIAFRMATTAVLNQVRHVGSDDRQLYVDIRISPSEYTGHRVLLVTISDVTKRLEAEQQLIQASKMATLGEMATGVAHELNQPLSVIKTASSFFMRKLKKKEPIRDEILMTMSEEIDSHVERATKIINHMRQFGRKSDPNLEPVFLNEVLERAFEIFSQQLKVRGIEVQWQTDPDLPPVMGNPSRLEQVIINLLINARDAIEERSDRTADGAPPRTITLVTARNTRTVTLSVGDTGAGVPAPIRSKIFEPFFTTKKVGKGTGLGLSISYSIVKECGGKIDVTENPGGGACFNLQFPIVKATS</sequence>
<keyword evidence="5" id="KW-0808">Transferase</keyword>
<dbReference type="InterPro" id="IPR004358">
    <property type="entry name" value="Sig_transdc_His_kin-like_C"/>
</dbReference>
<dbReference type="PROSITE" id="PS50112">
    <property type="entry name" value="PAS"/>
    <property type="match status" value="1"/>
</dbReference>
<keyword evidence="11" id="KW-0472">Membrane</keyword>
<feature type="domain" description="PAC" evidence="14">
    <location>
        <begin position="347"/>
        <end position="399"/>
    </location>
</feature>
<keyword evidence="11" id="KW-0812">Transmembrane</keyword>
<dbReference type="Pfam" id="PF00989">
    <property type="entry name" value="PAS"/>
    <property type="match status" value="1"/>
</dbReference>
<dbReference type="SUPFAM" id="SSF55785">
    <property type="entry name" value="PYP-like sensor domain (PAS domain)"/>
    <property type="match status" value="2"/>
</dbReference>
<dbReference type="Pfam" id="PF00672">
    <property type="entry name" value="HAMP"/>
    <property type="match status" value="1"/>
</dbReference>
<keyword evidence="4" id="KW-0597">Phosphoprotein</keyword>
<dbReference type="Pfam" id="PF00512">
    <property type="entry name" value="HisKA"/>
    <property type="match status" value="1"/>
</dbReference>
<dbReference type="GO" id="GO:0006355">
    <property type="term" value="P:regulation of DNA-templated transcription"/>
    <property type="evidence" value="ECO:0007669"/>
    <property type="project" value="InterPro"/>
</dbReference>
<feature type="transmembrane region" description="Helical" evidence="11">
    <location>
        <begin position="12"/>
        <end position="34"/>
    </location>
</feature>
<evidence type="ECO:0000256" key="8">
    <source>
        <dbReference type="ARBA" id="ARBA00022840"/>
    </source>
</evidence>
<dbReference type="Gene3D" id="3.30.450.20">
    <property type="entry name" value="PAS domain"/>
    <property type="match status" value="2"/>
</dbReference>
<evidence type="ECO:0000256" key="1">
    <source>
        <dbReference type="ARBA" id="ARBA00000085"/>
    </source>
</evidence>
<evidence type="ECO:0000256" key="7">
    <source>
        <dbReference type="ARBA" id="ARBA00022777"/>
    </source>
</evidence>
<keyword evidence="7 16" id="KW-0418">Kinase</keyword>
<dbReference type="PROSITE" id="PS50109">
    <property type="entry name" value="HIS_KIN"/>
    <property type="match status" value="1"/>
</dbReference>
<dbReference type="KEGG" id="dalk:DSCA_32660"/>
<dbReference type="PRINTS" id="PR00344">
    <property type="entry name" value="BCTRLSENSOR"/>
</dbReference>
<keyword evidence="17" id="KW-1185">Reference proteome</keyword>
<dbReference type="SMART" id="SM00304">
    <property type="entry name" value="HAMP"/>
    <property type="match status" value="1"/>
</dbReference>
<evidence type="ECO:0000256" key="4">
    <source>
        <dbReference type="ARBA" id="ARBA00022553"/>
    </source>
</evidence>
<dbReference type="PANTHER" id="PTHR43065">
    <property type="entry name" value="SENSOR HISTIDINE KINASE"/>
    <property type="match status" value="1"/>
</dbReference>
<dbReference type="SMART" id="SM00388">
    <property type="entry name" value="HisKA"/>
    <property type="match status" value="1"/>
</dbReference>
<keyword evidence="9" id="KW-0902">Two-component regulatory system</keyword>
<dbReference type="InterPro" id="IPR003661">
    <property type="entry name" value="HisK_dim/P_dom"/>
</dbReference>
<dbReference type="GO" id="GO:0016020">
    <property type="term" value="C:membrane"/>
    <property type="evidence" value="ECO:0007669"/>
    <property type="project" value="UniProtKB-SubCell"/>
</dbReference>
<dbReference type="CDD" id="cd06225">
    <property type="entry name" value="HAMP"/>
    <property type="match status" value="1"/>
</dbReference>
<feature type="domain" description="HAMP" evidence="15">
    <location>
        <begin position="221"/>
        <end position="273"/>
    </location>
</feature>
<evidence type="ECO:0000256" key="5">
    <source>
        <dbReference type="ARBA" id="ARBA00022679"/>
    </source>
</evidence>
<evidence type="ECO:0000259" key="12">
    <source>
        <dbReference type="PROSITE" id="PS50109"/>
    </source>
</evidence>
<evidence type="ECO:0000256" key="11">
    <source>
        <dbReference type="SAM" id="Phobius"/>
    </source>
</evidence>
<dbReference type="SMART" id="SM00387">
    <property type="entry name" value="HATPase_c"/>
    <property type="match status" value="1"/>
</dbReference>
<dbReference type="NCBIfam" id="TIGR00229">
    <property type="entry name" value="sensory_box"/>
    <property type="match status" value="2"/>
</dbReference>
<comment type="subcellular location">
    <subcellularLocation>
        <location evidence="2">Membrane</location>
    </subcellularLocation>
</comment>
<keyword evidence="10" id="KW-0175">Coiled coil</keyword>
<dbReference type="InterPro" id="IPR013656">
    <property type="entry name" value="PAS_4"/>
</dbReference>
<dbReference type="InterPro" id="IPR036890">
    <property type="entry name" value="HATPase_C_sf"/>
</dbReference>
<dbReference type="SMART" id="SM00091">
    <property type="entry name" value="PAS"/>
    <property type="match status" value="1"/>
</dbReference>
<dbReference type="Pfam" id="PF02518">
    <property type="entry name" value="HATPase_c"/>
    <property type="match status" value="1"/>
</dbReference>
<dbReference type="SUPFAM" id="SSF47384">
    <property type="entry name" value="Homodimeric domain of signal transducing histidine kinase"/>
    <property type="match status" value="1"/>
</dbReference>
<dbReference type="Gene3D" id="1.10.287.130">
    <property type="match status" value="1"/>
</dbReference>
<evidence type="ECO:0000256" key="2">
    <source>
        <dbReference type="ARBA" id="ARBA00004370"/>
    </source>
</evidence>
<reference evidence="16 17" key="1">
    <citation type="submission" date="2019-11" db="EMBL/GenBank/DDBJ databases">
        <title>Comparative genomics of hydrocarbon-degrading Desulfosarcina strains.</title>
        <authorList>
            <person name="Watanabe M."/>
            <person name="Kojima H."/>
            <person name="Fukui M."/>
        </authorList>
    </citation>
    <scope>NUCLEOTIDE SEQUENCE [LARGE SCALE GENOMIC DNA]</scope>
    <source>
        <strain evidence="16 17">PL12</strain>
    </source>
</reference>
<dbReference type="SUPFAM" id="SSF158472">
    <property type="entry name" value="HAMP domain-like"/>
    <property type="match status" value="1"/>
</dbReference>
<evidence type="ECO:0000259" key="15">
    <source>
        <dbReference type="PROSITE" id="PS50885"/>
    </source>
</evidence>